<protein>
    <recommendedName>
        <fullName evidence="10">Zinc finger ZPR1-type domain-containing protein</fullName>
    </recommendedName>
</protein>
<evidence type="ECO:0000259" key="10">
    <source>
        <dbReference type="SMART" id="SM00709"/>
    </source>
</evidence>
<dbReference type="NCBIfam" id="TIGR00310">
    <property type="entry name" value="ZPR1_znf"/>
    <property type="match status" value="2"/>
</dbReference>
<feature type="domain" description="Zinc finger ZPR1-type" evidence="10">
    <location>
        <begin position="284"/>
        <end position="439"/>
    </location>
</feature>
<keyword evidence="6" id="KW-0862">Zinc</keyword>
<proteinExistence type="inferred from homology"/>
<organism evidence="11 12">
    <name type="scientific">Phanerochaete carnosa (strain HHB-10118-sp)</name>
    <name type="common">White-rot fungus</name>
    <name type="synonym">Peniophora carnosa</name>
    <dbReference type="NCBI Taxonomy" id="650164"/>
    <lineage>
        <taxon>Eukaryota</taxon>
        <taxon>Fungi</taxon>
        <taxon>Dikarya</taxon>
        <taxon>Basidiomycota</taxon>
        <taxon>Agaricomycotina</taxon>
        <taxon>Agaricomycetes</taxon>
        <taxon>Polyporales</taxon>
        <taxon>Phanerochaetaceae</taxon>
        <taxon>Phanerochaete</taxon>
    </lineage>
</organism>
<dbReference type="Proteomes" id="UP000008370">
    <property type="component" value="Unassembled WGS sequence"/>
</dbReference>
<gene>
    <name evidence="11" type="ORF">PHACADRAFT_129509</name>
</gene>
<keyword evidence="5" id="KW-0863">Zinc-finger</keyword>
<dbReference type="FunFam" id="2.20.25.420:FF:000001">
    <property type="entry name" value="Zinc finger protein ZPR1"/>
    <property type="match status" value="1"/>
</dbReference>
<evidence type="ECO:0000256" key="7">
    <source>
        <dbReference type="ARBA" id="ARBA00023242"/>
    </source>
</evidence>
<sequence length="492" mass="55161">MVDKTETKHNFFPEIGKVVDDTAKPPEVGAVQATTDDDERPMQEIESLCMKCYQQGITRLLLTSIPFFREVIVMSFRCEHCGFQNNEIQSAGTIRPEGTVYTVRILAREDLNRQIVKSETCIVTIPEFELTIPPHRGQLTTVEGLLCDVVTDLSTDQPLRRIENEAAYNKIQQIIDGIREIIASDEDENEESTGRVQRAADKDAPMKPFTVTLDDPAGDSFLEFIGSMADPKWNMRTYHRTRQQNIELGLINPDAEPEPDTQNPDEQLGGGGEGENEEIYIFPGVCSSCGHKSDTLVKKVNIPYFKDILIMSVNCDKCGYRDNEVKSGSAISPLGKKIILKVEDKEDLSRDVLKSESCGLSIPEIDLVLQRGTLGGRFTTLEGILDQVYEELSVKVFNDAKSDDGAFEKFLAKLKAVKAVEHPFTLILDDPLANSYLQNLYAPDPDPNMTIEEYERTWEHNEELGLNDMVVEGYEGDPNLNKEEQKQEAAPS</sequence>
<dbReference type="HOGENOM" id="CLU_024138_1_0_1"/>
<dbReference type="PANTHER" id="PTHR10876">
    <property type="entry name" value="ZINC FINGER PROTEIN ZPR1"/>
    <property type="match status" value="1"/>
</dbReference>
<name>K5VUB9_PHACS</name>
<comment type="similarity">
    <text evidence="2">Belongs to the ZPR1 family.</text>
</comment>
<dbReference type="PANTHER" id="PTHR10876:SF0">
    <property type="entry name" value="ZINC FINGER PROTEIN ZPR1"/>
    <property type="match status" value="1"/>
</dbReference>
<evidence type="ECO:0000256" key="2">
    <source>
        <dbReference type="ARBA" id="ARBA00008354"/>
    </source>
</evidence>
<keyword evidence="12" id="KW-1185">Reference proteome</keyword>
<dbReference type="OrthoDB" id="308464at2759"/>
<reference evidence="11 12" key="1">
    <citation type="journal article" date="2012" name="BMC Genomics">
        <title>Comparative genomics of the white-rot fungi, Phanerochaete carnosa and P. chrysosporium, to elucidate the genetic basis of the distinct wood types they colonize.</title>
        <authorList>
            <person name="Suzuki H."/>
            <person name="MacDonald J."/>
            <person name="Syed K."/>
            <person name="Salamov A."/>
            <person name="Hori C."/>
            <person name="Aerts A."/>
            <person name="Henrissat B."/>
            <person name="Wiebenga A."/>
            <person name="vanKuyk P.A."/>
            <person name="Barry K."/>
            <person name="Lindquist E."/>
            <person name="LaButti K."/>
            <person name="Lapidus A."/>
            <person name="Lucas S."/>
            <person name="Coutinho P."/>
            <person name="Gong Y."/>
            <person name="Samejima M."/>
            <person name="Mahadevan R."/>
            <person name="Abou-Zaid M."/>
            <person name="de Vries R.P."/>
            <person name="Igarashi K."/>
            <person name="Yadav J.S."/>
            <person name="Grigoriev I.V."/>
            <person name="Master E.R."/>
        </authorList>
    </citation>
    <scope>NUCLEOTIDE SEQUENCE [LARGE SCALE GENOMIC DNA]</scope>
    <source>
        <strain evidence="11 12">HHB-10118-sp</strain>
    </source>
</reference>
<dbReference type="Gene3D" id="2.60.120.1040">
    <property type="entry name" value="ZPR1, A/B domain"/>
    <property type="match status" value="2"/>
</dbReference>
<dbReference type="InterPro" id="IPR056180">
    <property type="entry name" value="ZPR1_jr_dom"/>
</dbReference>
<dbReference type="EMBL" id="JH930478">
    <property type="protein sequence ID" value="EKM50370.1"/>
    <property type="molecule type" value="Genomic_DNA"/>
</dbReference>
<dbReference type="InterPro" id="IPR042452">
    <property type="entry name" value="ZPR1_Znf1/2"/>
</dbReference>
<comment type="function">
    <text evidence="8">Acts as a protein folding chaperone for elongation factor 1-alpha.</text>
</comment>
<dbReference type="FunFam" id="2.20.25.420:FF:000002">
    <property type="entry name" value="Zinc finger protein ZPR1"/>
    <property type="match status" value="1"/>
</dbReference>
<keyword evidence="3" id="KW-0479">Metal-binding</keyword>
<feature type="domain" description="Zinc finger ZPR1-type" evidence="10">
    <location>
        <begin position="47"/>
        <end position="224"/>
    </location>
</feature>
<evidence type="ECO:0000256" key="4">
    <source>
        <dbReference type="ARBA" id="ARBA00022737"/>
    </source>
</evidence>
<keyword evidence="4" id="KW-0677">Repeat</keyword>
<evidence type="ECO:0000256" key="1">
    <source>
        <dbReference type="ARBA" id="ARBA00004123"/>
    </source>
</evidence>
<accession>K5VUB9</accession>
<dbReference type="GO" id="GO:0008270">
    <property type="term" value="F:zinc ion binding"/>
    <property type="evidence" value="ECO:0007669"/>
    <property type="project" value="UniProtKB-KW"/>
</dbReference>
<dbReference type="InterPro" id="IPR040141">
    <property type="entry name" value="ZPR1"/>
</dbReference>
<feature type="region of interest" description="Disordered" evidence="9">
    <location>
        <begin position="251"/>
        <end position="274"/>
    </location>
</feature>
<dbReference type="FunFam" id="2.60.120.1040:FF:000001">
    <property type="entry name" value="Zinc finger protein ZPR1"/>
    <property type="match status" value="1"/>
</dbReference>
<dbReference type="Pfam" id="PF03367">
    <property type="entry name" value="Zn_ribbon_ZPR1"/>
    <property type="match status" value="2"/>
</dbReference>
<evidence type="ECO:0000256" key="8">
    <source>
        <dbReference type="ARBA" id="ARBA00054139"/>
    </source>
</evidence>
<evidence type="ECO:0000256" key="9">
    <source>
        <dbReference type="SAM" id="MobiDB-lite"/>
    </source>
</evidence>
<dbReference type="Pfam" id="PF22794">
    <property type="entry name" value="jr-ZPR1"/>
    <property type="match status" value="2"/>
</dbReference>
<comment type="subcellular location">
    <subcellularLocation>
        <location evidence="1">Nucleus</location>
    </subcellularLocation>
</comment>
<dbReference type="STRING" id="650164.K5VUB9"/>
<evidence type="ECO:0000313" key="11">
    <source>
        <dbReference type="EMBL" id="EKM50370.1"/>
    </source>
</evidence>
<evidence type="ECO:0000313" key="12">
    <source>
        <dbReference type="Proteomes" id="UP000008370"/>
    </source>
</evidence>
<keyword evidence="7" id="KW-0539">Nucleus</keyword>
<feature type="region of interest" description="Disordered" evidence="9">
    <location>
        <begin position="469"/>
        <end position="492"/>
    </location>
</feature>
<dbReference type="FunCoup" id="K5VUB9">
    <property type="interactions" value="774"/>
</dbReference>
<feature type="compositionally biased region" description="Basic and acidic residues" evidence="9">
    <location>
        <begin position="480"/>
        <end position="492"/>
    </location>
</feature>
<dbReference type="Gene3D" id="2.20.25.420">
    <property type="entry name" value="ZPR1, zinc finger domain"/>
    <property type="match status" value="2"/>
</dbReference>
<dbReference type="GO" id="GO:0005634">
    <property type="term" value="C:nucleus"/>
    <property type="evidence" value="ECO:0007669"/>
    <property type="project" value="UniProtKB-SubCell"/>
</dbReference>
<dbReference type="InterPro" id="IPR042451">
    <property type="entry name" value="ZPR1_A/B_dom"/>
</dbReference>
<dbReference type="GeneID" id="18908141"/>
<evidence type="ECO:0000256" key="6">
    <source>
        <dbReference type="ARBA" id="ARBA00022833"/>
    </source>
</evidence>
<dbReference type="InParanoid" id="K5VUB9"/>
<dbReference type="SMART" id="SM00709">
    <property type="entry name" value="Zpr1"/>
    <property type="match status" value="2"/>
</dbReference>
<dbReference type="RefSeq" id="XP_007400646.1">
    <property type="nucleotide sequence ID" value="XM_007400584.1"/>
</dbReference>
<dbReference type="KEGG" id="pco:PHACADRAFT_129509"/>
<evidence type="ECO:0000256" key="5">
    <source>
        <dbReference type="ARBA" id="ARBA00022771"/>
    </source>
</evidence>
<evidence type="ECO:0000256" key="3">
    <source>
        <dbReference type="ARBA" id="ARBA00022723"/>
    </source>
</evidence>
<dbReference type="InterPro" id="IPR004457">
    <property type="entry name" value="Znf_ZPR1"/>
</dbReference>
<dbReference type="AlphaFoldDB" id="K5VUB9"/>